<comment type="similarity">
    <text evidence="2">Belongs to the membrane fusion protein (MFP) (TC 8.A.1) family.</text>
</comment>
<dbReference type="InterPro" id="IPR011053">
    <property type="entry name" value="Single_hybrid_motif"/>
</dbReference>
<dbReference type="Proteomes" id="UP000269154">
    <property type="component" value="Unassembled WGS sequence"/>
</dbReference>
<dbReference type="SUPFAM" id="SSF51230">
    <property type="entry name" value="Single hybrid motif"/>
    <property type="match status" value="1"/>
</dbReference>
<dbReference type="GO" id="GO:0009306">
    <property type="term" value="P:protein secretion"/>
    <property type="evidence" value="ECO:0007669"/>
    <property type="project" value="InterPro"/>
</dbReference>
<dbReference type="InterPro" id="IPR058982">
    <property type="entry name" value="Beta-barrel_AprE"/>
</dbReference>
<keyword evidence="4 8" id="KW-0812">Transmembrane</keyword>
<feature type="coiled-coil region" evidence="7">
    <location>
        <begin position="395"/>
        <end position="427"/>
    </location>
</feature>
<evidence type="ECO:0000256" key="8">
    <source>
        <dbReference type="SAM" id="Phobius"/>
    </source>
</evidence>
<feature type="domain" description="AprE-like beta-barrel" evidence="9">
    <location>
        <begin position="626"/>
        <end position="701"/>
    </location>
</feature>
<evidence type="ECO:0000256" key="1">
    <source>
        <dbReference type="ARBA" id="ARBA00004167"/>
    </source>
</evidence>
<dbReference type="GO" id="GO:0016020">
    <property type="term" value="C:membrane"/>
    <property type="evidence" value="ECO:0007669"/>
    <property type="project" value="UniProtKB-SubCell"/>
</dbReference>
<evidence type="ECO:0000256" key="2">
    <source>
        <dbReference type="ARBA" id="ARBA00009477"/>
    </source>
</evidence>
<dbReference type="Pfam" id="PF26002">
    <property type="entry name" value="Beta-barrel_AprE"/>
    <property type="match status" value="1"/>
</dbReference>
<dbReference type="AlphaFoldDB" id="A0A3N6PSZ8"/>
<dbReference type="OrthoDB" id="553569at2"/>
<dbReference type="EMBL" id="RCBY01000083">
    <property type="protein sequence ID" value="RQH40880.1"/>
    <property type="molecule type" value="Genomic_DNA"/>
</dbReference>
<dbReference type="RefSeq" id="WP_124154869.1">
    <property type="nucleotide sequence ID" value="NZ_CAWOLW010000699.1"/>
</dbReference>
<dbReference type="InterPro" id="IPR006144">
    <property type="entry name" value="Secretion_HlyD_CS"/>
</dbReference>
<comment type="caution">
    <text evidence="10">The sequence shown here is derived from an EMBL/GenBank/DDBJ whole genome shotgun (WGS) entry which is preliminary data.</text>
</comment>
<evidence type="ECO:0000256" key="7">
    <source>
        <dbReference type="SAM" id="Coils"/>
    </source>
</evidence>
<feature type="transmembrane region" description="Helical" evidence="8">
    <location>
        <begin position="24"/>
        <end position="42"/>
    </location>
</feature>
<evidence type="ECO:0000256" key="4">
    <source>
        <dbReference type="ARBA" id="ARBA00022692"/>
    </source>
</evidence>
<dbReference type="Gene3D" id="2.40.50.100">
    <property type="match status" value="1"/>
</dbReference>
<organism evidence="10 11">
    <name type="scientific">Okeania hirsuta</name>
    <dbReference type="NCBI Taxonomy" id="1458930"/>
    <lineage>
        <taxon>Bacteria</taxon>
        <taxon>Bacillati</taxon>
        <taxon>Cyanobacteriota</taxon>
        <taxon>Cyanophyceae</taxon>
        <taxon>Oscillatoriophycideae</taxon>
        <taxon>Oscillatoriales</taxon>
        <taxon>Microcoleaceae</taxon>
        <taxon>Okeania</taxon>
    </lineage>
</organism>
<dbReference type="PANTHER" id="PTHR30386:SF26">
    <property type="entry name" value="TRANSPORT PROTEIN COMB"/>
    <property type="match status" value="1"/>
</dbReference>
<evidence type="ECO:0000256" key="5">
    <source>
        <dbReference type="ARBA" id="ARBA00022989"/>
    </source>
</evidence>
<dbReference type="PRINTS" id="PR01490">
    <property type="entry name" value="RTXTOXIND"/>
</dbReference>
<evidence type="ECO:0000259" key="9">
    <source>
        <dbReference type="Pfam" id="PF26002"/>
    </source>
</evidence>
<proteinExistence type="inferred from homology"/>
<dbReference type="PROSITE" id="PS00543">
    <property type="entry name" value="HLYD_FAMILY"/>
    <property type="match status" value="1"/>
</dbReference>
<keyword evidence="3" id="KW-0813">Transport</keyword>
<sequence>MNTQSTSLNEQPVILEKPAILSRLFLWMIMLITSSAIIWAYFAEIDQAVPATGQLELKDGSIDVQAPTSGNVVRLHVENGDRVEKNQPLLTFSPTAPSADLGSAKELRDTLKRENQFYKEVLNGQVPTALPPDLQKLAQERQTRISENQTYRALINELYLNRGGFVNVDSSLQGLYVNYKAEYNSRVAAVELQITELEKQLQQAEEDEEAAREQLRVAQDQLQYAKQQLQFAKQQLNNSKQQLTYAYEQLNNTEKQLKFANEQLKNTQEQLQYSQEQLNLAKGQLSKSEQVLGSNQEILGQISPLVEEGAIAELQKKRQEQEVFRGESELLRQQDQIQARAGEINTRLGEVNSRLSDINAREGEINSRRSDINILEGEINTREGEINSRLSDINAREGEVKARQAEIQRARLEQQRLNVAINRTKEQLKNTRDGWARELYARIAENEGREIARIDSQFTRLQLDNNKRLTEVSAQIEKLEETRDNQVLKAPVSGVIFDLKPVSKEESSLDLKTDPICQYVINDVLKPGDIKPERCEDASYEAQQTQPLLTVLDDDEGLEAVVYIQNKDIALVLKALNDKRKKLEPYHDQELAGGEVIECEPGKKCACPELKENREKLGLSDVECVPVEVQVEALPANEFGTVTGEVISISDDAIPPDQEAGRPYFSFETTIDLERQTFVLDNENDLEIGLQNGMAINSNINVGKRTVLELFFNRFTGKFKSLTNVN</sequence>
<protein>
    <submittedName>
        <fullName evidence="10">Biotin/lipoyl-binding protein</fullName>
    </submittedName>
</protein>
<evidence type="ECO:0000256" key="3">
    <source>
        <dbReference type="ARBA" id="ARBA00022448"/>
    </source>
</evidence>
<gene>
    <name evidence="10" type="ORF">D5R40_15785</name>
</gene>
<keyword evidence="11" id="KW-1185">Reference proteome</keyword>
<keyword evidence="5 8" id="KW-1133">Transmembrane helix</keyword>
<reference evidence="10 11" key="1">
    <citation type="journal article" date="2018" name="ACS Chem. Biol.">
        <title>Ketoreductase domain dysfunction expands chemodiversity: malyngamide biosynthesis in the cyanobacterium Okeania hirsuta.</title>
        <authorList>
            <person name="Moss N.A."/>
            <person name="Leao T."/>
            <person name="Rankin M."/>
            <person name="McCullough T.M."/>
            <person name="Qu P."/>
            <person name="Korobeynikov A."/>
            <person name="Smith J.L."/>
            <person name="Gerwick L."/>
            <person name="Gerwick W.H."/>
        </authorList>
    </citation>
    <scope>NUCLEOTIDE SEQUENCE [LARGE SCALE GENOMIC DNA]</scope>
    <source>
        <strain evidence="10 11">PAB10Feb10-1</strain>
    </source>
</reference>
<name>A0A3N6PSZ8_9CYAN</name>
<evidence type="ECO:0000256" key="6">
    <source>
        <dbReference type="ARBA" id="ARBA00023136"/>
    </source>
</evidence>
<evidence type="ECO:0000313" key="11">
    <source>
        <dbReference type="Proteomes" id="UP000269154"/>
    </source>
</evidence>
<dbReference type="PANTHER" id="PTHR30386">
    <property type="entry name" value="MEMBRANE FUSION SUBUNIT OF EMRAB-TOLC MULTIDRUG EFFLUX PUMP"/>
    <property type="match status" value="1"/>
</dbReference>
<evidence type="ECO:0000313" key="10">
    <source>
        <dbReference type="EMBL" id="RQH40880.1"/>
    </source>
</evidence>
<accession>A0A3N6PSZ8</accession>
<keyword evidence="6 8" id="KW-0472">Membrane</keyword>
<dbReference type="InterPro" id="IPR050739">
    <property type="entry name" value="MFP"/>
</dbReference>
<keyword evidence="7" id="KW-0175">Coiled coil</keyword>
<feature type="coiled-coil region" evidence="7">
    <location>
        <begin position="180"/>
        <end position="284"/>
    </location>
</feature>
<comment type="subcellular location">
    <subcellularLocation>
        <location evidence="1">Membrane</location>
        <topology evidence="1">Single-pass membrane protein</topology>
    </subcellularLocation>
</comment>
<dbReference type="SUPFAM" id="SSF57997">
    <property type="entry name" value="Tropomyosin"/>
    <property type="match status" value="1"/>
</dbReference>